<gene>
    <name evidence="1" type="ORF">PV367_06400</name>
</gene>
<evidence type="ECO:0000313" key="2">
    <source>
        <dbReference type="Proteomes" id="UP001273589"/>
    </source>
</evidence>
<dbReference type="RefSeq" id="WP_319689964.1">
    <property type="nucleotide sequence ID" value="NZ_JARAWN010000024.1"/>
</dbReference>
<evidence type="ECO:0000313" key="1">
    <source>
        <dbReference type="EMBL" id="MDX3129443.1"/>
    </source>
</evidence>
<proteinExistence type="predicted"/>
<sequence>MREAAAEALTLRLSGIALVSVKWGTISVNSFRTTSDRSDRFTRTWHLATTPDS</sequence>
<dbReference type="AlphaFoldDB" id="A0AAJ2PLN2"/>
<protein>
    <submittedName>
        <fullName evidence="1">Uncharacterized protein</fullName>
    </submittedName>
</protein>
<dbReference type="EMBL" id="JARAWN010000024">
    <property type="protein sequence ID" value="MDX3129443.1"/>
    <property type="molecule type" value="Genomic_DNA"/>
</dbReference>
<name>A0AAJ2PLN2_9ACTN</name>
<accession>A0AAJ2PLN2</accession>
<dbReference type="Proteomes" id="UP001273589">
    <property type="component" value="Unassembled WGS sequence"/>
</dbReference>
<reference evidence="1" key="1">
    <citation type="journal article" date="2023" name="Microb. Genom.">
        <title>Mesoterricola silvestris gen. nov., sp. nov., Mesoterricola sediminis sp. nov., Geothrix oryzae sp. nov., Geothrix edaphica sp. nov., Geothrix rubra sp. nov., and Geothrix limicola sp. nov., six novel members of Acidobacteriota isolated from soils.</title>
        <authorList>
            <person name="Weisberg A.J."/>
            <person name="Pearce E."/>
            <person name="Kramer C.G."/>
            <person name="Chang J.H."/>
            <person name="Clarke C.R."/>
        </authorList>
    </citation>
    <scope>NUCLEOTIDE SEQUENCE</scope>
    <source>
        <strain evidence="1">ND06-05F</strain>
    </source>
</reference>
<organism evidence="1 2">
    <name type="scientific">Streptomyces europaeiscabiei</name>
    <dbReference type="NCBI Taxonomy" id="146819"/>
    <lineage>
        <taxon>Bacteria</taxon>
        <taxon>Bacillati</taxon>
        <taxon>Actinomycetota</taxon>
        <taxon>Actinomycetes</taxon>
        <taxon>Kitasatosporales</taxon>
        <taxon>Streptomycetaceae</taxon>
        <taxon>Streptomyces</taxon>
    </lineage>
</organism>
<comment type="caution">
    <text evidence="1">The sequence shown here is derived from an EMBL/GenBank/DDBJ whole genome shotgun (WGS) entry which is preliminary data.</text>
</comment>